<dbReference type="OrthoDB" id="9792518at2"/>
<dbReference type="Proteomes" id="UP000077134">
    <property type="component" value="Unassembled WGS sequence"/>
</dbReference>
<evidence type="ECO:0000313" key="1">
    <source>
        <dbReference type="EMBL" id="OAB76833.1"/>
    </source>
</evidence>
<reference evidence="1 2" key="1">
    <citation type="submission" date="2016-02" db="EMBL/GenBank/DDBJ databases">
        <title>Paenibacillus sp. LPB0068, isolated from Crassostrea gigas.</title>
        <authorList>
            <person name="Shin S.-K."/>
            <person name="Yi H."/>
        </authorList>
    </citation>
    <scope>NUCLEOTIDE SEQUENCE [LARGE SCALE GENOMIC DNA]</scope>
    <source>
        <strain evidence="1 2">LPB0068</strain>
    </source>
</reference>
<dbReference type="InterPro" id="IPR050155">
    <property type="entry name" value="HAD-like_hydrolase_sf"/>
</dbReference>
<dbReference type="Gene3D" id="3.40.50.1000">
    <property type="entry name" value="HAD superfamily/HAD-like"/>
    <property type="match status" value="1"/>
</dbReference>
<dbReference type="KEGG" id="pcx:LPB68_19350"/>
<name>A0A167FRM6_9BACL</name>
<protein>
    <submittedName>
        <fullName evidence="1">Phosphoglycolate phosphatase</fullName>
    </submittedName>
</protein>
<sequence length="220" mass="24899">MQFQNVLFDLDGTLTDPKMGITQGVQYALSRFDIVENNLDTLEPFIGPPLSFSFAEFYGFSELDCMKAIGYYREYYGDQGMFENVVYPGIPELLQMLVNQQRTLFVATSKPTEYAEKIIQHFGLDRYFQQVYGSNLDDTGSDKSEIISNVIHKSSLEKTNVMMIGDRKYDIIGANNNGVVSIAVEYGYGSREELLDCKPTYIVETVEKLKGLFSEEGKGK</sequence>
<dbReference type="InterPro" id="IPR023198">
    <property type="entry name" value="PGP-like_dom2"/>
</dbReference>
<keyword evidence="2" id="KW-1185">Reference proteome</keyword>
<dbReference type="PANTHER" id="PTHR43434:SF20">
    <property type="entry name" value="5'-NUCLEOTIDASE"/>
    <property type="match status" value="1"/>
</dbReference>
<proteinExistence type="predicted"/>
<dbReference type="EMBL" id="LSFN01000005">
    <property type="protein sequence ID" value="OAB76833.1"/>
    <property type="molecule type" value="Genomic_DNA"/>
</dbReference>
<dbReference type="STRING" id="1763538.LPB68_19350"/>
<dbReference type="GO" id="GO:0005829">
    <property type="term" value="C:cytosol"/>
    <property type="evidence" value="ECO:0007669"/>
    <property type="project" value="TreeGrafter"/>
</dbReference>
<dbReference type="Pfam" id="PF13419">
    <property type="entry name" value="HAD_2"/>
    <property type="match status" value="1"/>
</dbReference>
<dbReference type="PANTHER" id="PTHR43434">
    <property type="entry name" value="PHOSPHOGLYCOLATE PHOSPHATASE"/>
    <property type="match status" value="1"/>
</dbReference>
<dbReference type="InterPro" id="IPR036412">
    <property type="entry name" value="HAD-like_sf"/>
</dbReference>
<dbReference type="FunFam" id="3.40.50.1000:FF:000022">
    <property type="entry name" value="Phosphoglycolate phosphatase"/>
    <property type="match status" value="1"/>
</dbReference>
<dbReference type="SUPFAM" id="SSF56784">
    <property type="entry name" value="HAD-like"/>
    <property type="match status" value="1"/>
</dbReference>
<dbReference type="GO" id="GO:0004713">
    <property type="term" value="F:protein tyrosine kinase activity"/>
    <property type="evidence" value="ECO:0007669"/>
    <property type="project" value="TreeGrafter"/>
</dbReference>
<accession>A0A167FRM6</accession>
<gene>
    <name evidence="1" type="ORF">PNBC_05390</name>
</gene>
<organism evidence="1 2">
    <name type="scientific">Paenibacillus crassostreae</name>
    <dbReference type="NCBI Taxonomy" id="1763538"/>
    <lineage>
        <taxon>Bacteria</taxon>
        <taxon>Bacillati</taxon>
        <taxon>Bacillota</taxon>
        <taxon>Bacilli</taxon>
        <taxon>Bacillales</taxon>
        <taxon>Paenibacillaceae</taxon>
        <taxon>Paenibacillus</taxon>
    </lineage>
</organism>
<dbReference type="InterPro" id="IPR041492">
    <property type="entry name" value="HAD_2"/>
</dbReference>
<dbReference type="Gene3D" id="1.10.150.240">
    <property type="entry name" value="Putative phosphatase, domain 2"/>
    <property type="match status" value="1"/>
</dbReference>
<dbReference type="RefSeq" id="WP_068655931.1">
    <property type="nucleotide sequence ID" value="NZ_CP017770.1"/>
</dbReference>
<evidence type="ECO:0000313" key="2">
    <source>
        <dbReference type="Proteomes" id="UP000077134"/>
    </source>
</evidence>
<dbReference type="InterPro" id="IPR023214">
    <property type="entry name" value="HAD_sf"/>
</dbReference>
<dbReference type="AlphaFoldDB" id="A0A167FRM6"/>
<comment type="caution">
    <text evidence="1">The sequence shown here is derived from an EMBL/GenBank/DDBJ whole genome shotgun (WGS) entry which is preliminary data.</text>
</comment>